<dbReference type="SUPFAM" id="SSF51011">
    <property type="entry name" value="Glycosyl hydrolase domain"/>
    <property type="match status" value="1"/>
</dbReference>
<dbReference type="EMBL" id="BRVS01000022">
    <property type="protein sequence ID" value="GLB68714.1"/>
    <property type="molecule type" value="Genomic_DNA"/>
</dbReference>
<dbReference type="Proteomes" id="UP001209654">
    <property type="component" value="Unassembled WGS sequence"/>
</dbReference>
<comment type="similarity">
    <text evidence="1">Belongs to the glycosyl hydrolase 13 family.</text>
</comment>
<evidence type="ECO:0000313" key="5">
    <source>
        <dbReference type="EMBL" id="GLB68714.1"/>
    </source>
</evidence>
<dbReference type="Pfam" id="PF00128">
    <property type="entry name" value="Alpha-amylase"/>
    <property type="match status" value="1"/>
</dbReference>
<feature type="domain" description="Glycosyl hydrolase family 13 catalytic" evidence="4">
    <location>
        <begin position="132"/>
        <end position="566"/>
    </location>
</feature>
<protein>
    <submittedName>
        <fullName evidence="5">Glycogen operon protein GlgX homolog</fullName>
    </submittedName>
</protein>
<dbReference type="CDD" id="cd11326">
    <property type="entry name" value="AmyAc_Glg_debranch"/>
    <property type="match status" value="1"/>
</dbReference>
<name>A0ABQ5MXN9_9MICC</name>
<dbReference type="Pfam" id="PF02922">
    <property type="entry name" value="CBM_48"/>
    <property type="match status" value="1"/>
</dbReference>
<dbReference type="Gene3D" id="2.60.40.10">
    <property type="entry name" value="Immunoglobulins"/>
    <property type="match status" value="1"/>
</dbReference>
<keyword evidence="2" id="KW-0378">Hydrolase</keyword>
<dbReference type="SUPFAM" id="SSF81296">
    <property type="entry name" value="E set domains"/>
    <property type="match status" value="1"/>
</dbReference>
<dbReference type="InterPro" id="IPR014756">
    <property type="entry name" value="Ig_E-set"/>
</dbReference>
<comment type="caution">
    <text evidence="5">The sequence shown here is derived from an EMBL/GenBank/DDBJ whole genome shotgun (WGS) entry which is preliminary data.</text>
</comment>
<dbReference type="InterPro" id="IPR044505">
    <property type="entry name" value="GlgX_Isoamylase_N_E_set"/>
</dbReference>
<dbReference type="SMART" id="SM00642">
    <property type="entry name" value="Aamy"/>
    <property type="match status" value="1"/>
</dbReference>
<dbReference type="InterPro" id="IPR013780">
    <property type="entry name" value="Glyco_hydro_b"/>
</dbReference>
<dbReference type="Gene3D" id="2.60.40.1180">
    <property type="entry name" value="Golgi alpha-mannosidase II"/>
    <property type="match status" value="1"/>
</dbReference>
<dbReference type="InterPro" id="IPR017853">
    <property type="entry name" value="GH"/>
</dbReference>
<dbReference type="InterPro" id="IPR006047">
    <property type="entry name" value="GH13_cat_dom"/>
</dbReference>
<dbReference type="PANTHER" id="PTHR43002">
    <property type="entry name" value="GLYCOGEN DEBRANCHING ENZYME"/>
    <property type="match status" value="1"/>
</dbReference>
<dbReference type="RefSeq" id="WP_264796811.1">
    <property type="nucleotide sequence ID" value="NZ_BRVS01000022.1"/>
</dbReference>
<evidence type="ECO:0000259" key="4">
    <source>
        <dbReference type="SMART" id="SM00642"/>
    </source>
</evidence>
<proteinExistence type="inferred from homology"/>
<evidence type="ECO:0000256" key="3">
    <source>
        <dbReference type="ARBA" id="ARBA00023295"/>
    </source>
</evidence>
<dbReference type="SUPFAM" id="SSF51445">
    <property type="entry name" value="(Trans)glycosidases"/>
    <property type="match status" value="1"/>
</dbReference>
<dbReference type="CDD" id="cd02856">
    <property type="entry name" value="E_set_GDE_Isoamylase_N"/>
    <property type="match status" value="1"/>
</dbReference>
<evidence type="ECO:0000313" key="6">
    <source>
        <dbReference type="Proteomes" id="UP001209654"/>
    </source>
</evidence>
<evidence type="ECO:0000256" key="1">
    <source>
        <dbReference type="ARBA" id="ARBA00008061"/>
    </source>
</evidence>
<dbReference type="Gene3D" id="3.20.20.80">
    <property type="entry name" value="Glycosidases"/>
    <property type="match status" value="1"/>
</dbReference>
<gene>
    <name evidence="5" type="primary">glgX_2</name>
    <name evidence="5" type="ORF">AHIS1636_31560</name>
</gene>
<reference evidence="5 6" key="1">
    <citation type="journal article" date="2023" name="Int. J. Syst. Evol. Microbiol.">
        <title>Arthrobacter mangrovi sp. nov., an actinobacterium isolated from the rhizosphere of a mangrove.</title>
        <authorList>
            <person name="Hamada M."/>
            <person name="Saitou S."/>
            <person name="Enomoto N."/>
            <person name="Nanri K."/>
            <person name="Hidaka K."/>
            <person name="Miura T."/>
            <person name="Tamura T."/>
        </authorList>
    </citation>
    <scope>NUCLEOTIDE SEQUENCE [LARGE SCALE GENOMIC DNA]</scope>
    <source>
        <strain evidence="5 6">NBRC 112813</strain>
    </source>
</reference>
<dbReference type="InterPro" id="IPR004193">
    <property type="entry name" value="Glyco_hydro_13_N"/>
</dbReference>
<dbReference type="InterPro" id="IPR011837">
    <property type="entry name" value="Glycogen_debranch_GlgX"/>
</dbReference>
<sequence length="735" mass="82594">MEVWAGNAYPLGATYDGNGTNFAVFSRAATQVFLCLFDDDGGETRIALEAVDAYVWHCYLPHVLPGQLYGYRVEGPYDPAQGLRCNPHKLLLDPYAKAVTGTISWDQAMFSYNFGDPDSFNDLDSAPFTAKGVVISPFFDWQGDRPPNIPYNDTVIYEAHVRGLTMLHPEVPEEERGTFAGVAHPAVVAHLQKLGVTAIELMPVHQFVHDGTLQERGLSNYWGYNTIGFFAPHHAYASTREPGQQVQEFKAMVRSLHQAGIEVILDVVYNHTAEGNHLGPTLSFRGIDNEAYYRLVEEDRRYYMDYTGTGNTVNVRNPHSLQLLMDSLRYWVTEMHVDGFRFDLAATLAREFYDVDRLASFFDLVQQDPVVSQVKLIAEPWDVGPGGYQIGNFPPLWTEWNGKYRDAVRDFWRGEPGTLGEFASRLAGSADLYEHSGRRPVASINFVTAHDGFTLRDLVSYNEKHNEANGEHNNDGESHNRSWNCGIEGPTADEKVLALRARQQRNFLATLLLSQGVPMLLHGDELGRTQEGNNNAYCQDSELTWVHWQDTDQPLTEFAAAVSRLRREHPTFRRGRFFQGRPVRRSQGERLPDIVWLNLDASPMLPEDWDRELARAIGVFYNGAWIGKDNRGRAITDDNFLLYFNSNENPVVFTLPPAEYAAQWEQVLDTAGQRADSRILDADGEIDVTGKSVLVLRAHTPPPEEPDHSVAASLAILTRSARTRTVARTGGTQPS</sequence>
<accession>A0ABQ5MXN9</accession>
<dbReference type="NCBIfam" id="TIGR02100">
    <property type="entry name" value="glgX_debranch"/>
    <property type="match status" value="1"/>
</dbReference>
<dbReference type="InterPro" id="IPR013783">
    <property type="entry name" value="Ig-like_fold"/>
</dbReference>
<keyword evidence="3" id="KW-0326">Glycosidase</keyword>
<evidence type="ECO:0000256" key="2">
    <source>
        <dbReference type="ARBA" id="ARBA00022801"/>
    </source>
</evidence>
<keyword evidence="6" id="KW-1185">Reference proteome</keyword>
<organism evidence="5 6">
    <name type="scientific">Arthrobacter mangrovi</name>
    <dbReference type="NCBI Taxonomy" id="2966350"/>
    <lineage>
        <taxon>Bacteria</taxon>
        <taxon>Bacillati</taxon>
        <taxon>Actinomycetota</taxon>
        <taxon>Actinomycetes</taxon>
        <taxon>Micrococcales</taxon>
        <taxon>Micrococcaceae</taxon>
        <taxon>Arthrobacter</taxon>
    </lineage>
</organism>